<organism evidence="7 8">
    <name type="scientific">Cereibacter changlensis JA139</name>
    <dbReference type="NCBI Taxonomy" id="1188249"/>
    <lineage>
        <taxon>Bacteria</taxon>
        <taxon>Pseudomonadati</taxon>
        <taxon>Pseudomonadota</taxon>
        <taxon>Alphaproteobacteria</taxon>
        <taxon>Rhodobacterales</taxon>
        <taxon>Paracoccaceae</taxon>
        <taxon>Cereibacter</taxon>
    </lineage>
</organism>
<accession>A0A2T4JR33</accession>
<dbReference type="Pfam" id="PF05199">
    <property type="entry name" value="GMC_oxred_C"/>
    <property type="match status" value="1"/>
</dbReference>
<dbReference type="InterPro" id="IPR051473">
    <property type="entry name" value="P2Ox-like"/>
</dbReference>
<keyword evidence="3" id="KW-0285">Flavoprotein</keyword>
<evidence type="ECO:0000256" key="1">
    <source>
        <dbReference type="ARBA" id="ARBA00001974"/>
    </source>
</evidence>
<evidence type="ECO:0000313" key="7">
    <source>
        <dbReference type="EMBL" id="PTE20346.1"/>
    </source>
</evidence>
<comment type="similarity">
    <text evidence="2">Belongs to the GMC oxidoreductase family.</text>
</comment>
<dbReference type="InterPro" id="IPR036188">
    <property type="entry name" value="FAD/NAD-bd_sf"/>
</dbReference>
<dbReference type="Proteomes" id="UP000241010">
    <property type="component" value="Unassembled WGS sequence"/>
</dbReference>
<evidence type="ECO:0000259" key="6">
    <source>
        <dbReference type="Pfam" id="PF05199"/>
    </source>
</evidence>
<keyword evidence="5" id="KW-0560">Oxidoreductase</keyword>
<evidence type="ECO:0000256" key="2">
    <source>
        <dbReference type="ARBA" id="ARBA00010790"/>
    </source>
</evidence>
<protein>
    <submittedName>
        <fullName evidence="7">GMC oxidoreductase</fullName>
    </submittedName>
</protein>
<reference evidence="7 8" key="1">
    <citation type="submission" date="2018-03" db="EMBL/GenBank/DDBJ databases">
        <title>Cereibacter changlensis.</title>
        <authorList>
            <person name="Meyer T.E."/>
            <person name="Miller S."/>
            <person name="Lodha T."/>
            <person name="Gandham S."/>
            <person name="Chintalapati S."/>
            <person name="Chintalapati V.R."/>
        </authorList>
    </citation>
    <scope>NUCLEOTIDE SEQUENCE [LARGE SCALE GENOMIC DNA]</scope>
    <source>
        <strain evidence="7 8">JA139</strain>
    </source>
</reference>
<keyword evidence="4" id="KW-0274">FAD</keyword>
<gene>
    <name evidence="7" type="ORF">C5F48_17970</name>
</gene>
<evidence type="ECO:0000256" key="3">
    <source>
        <dbReference type="ARBA" id="ARBA00022630"/>
    </source>
</evidence>
<feature type="domain" description="Glucose-methanol-choline oxidoreductase C-terminal" evidence="6">
    <location>
        <begin position="103"/>
        <end position="225"/>
    </location>
</feature>
<dbReference type="AlphaFoldDB" id="A0A2T4JR33"/>
<name>A0A2T4JR33_9RHOB</name>
<dbReference type="PANTHER" id="PTHR42784:SF1">
    <property type="entry name" value="PYRANOSE 2-OXIDASE"/>
    <property type="match status" value="1"/>
</dbReference>
<evidence type="ECO:0000313" key="8">
    <source>
        <dbReference type="Proteomes" id="UP000241010"/>
    </source>
</evidence>
<comment type="cofactor">
    <cofactor evidence="1">
        <name>FAD</name>
        <dbReference type="ChEBI" id="CHEBI:57692"/>
    </cofactor>
</comment>
<evidence type="ECO:0000256" key="4">
    <source>
        <dbReference type="ARBA" id="ARBA00022827"/>
    </source>
</evidence>
<feature type="non-terminal residue" evidence="7">
    <location>
        <position position="1"/>
    </location>
</feature>
<dbReference type="SUPFAM" id="SSF51905">
    <property type="entry name" value="FAD/NAD(P)-binding domain"/>
    <property type="match status" value="1"/>
</dbReference>
<evidence type="ECO:0000256" key="5">
    <source>
        <dbReference type="ARBA" id="ARBA00023002"/>
    </source>
</evidence>
<dbReference type="PANTHER" id="PTHR42784">
    <property type="entry name" value="PYRANOSE 2-OXIDASE"/>
    <property type="match status" value="1"/>
</dbReference>
<comment type="caution">
    <text evidence="7">The sequence shown here is derived from an EMBL/GenBank/DDBJ whole genome shotgun (WGS) entry which is preliminary data.</text>
</comment>
<proteinExistence type="inferred from homology"/>
<dbReference type="GO" id="GO:0016614">
    <property type="term" value="F:oxidoreductase activity, acting on CH-OH group of donors"/>
    <property type="evidence" value="ECO:0007669"/>
    <property type="project" value="InterPro"/>
</dbReference>
<dbReference type="Gene3D" id="3.50.50.60">
    <property type="entry name" value="FAD/NAD(P)-binding domain"/>
    <property type="match status" value="1"/>
</dbReference>
<dbReference type="EMBL" id="PZKG01000113">
    <property type="protein sequence ID" value="PTE20346.1"/>
    <property type="molecule type" value="Genomic_DNA"/>
</dbReference>
<keyword evidence="8" id="KW-1185">Reference proteome</keyword>
<sequence length="272" mass="29685">PTVPPVWDPAHGSAILSAVHLAKELLPKEYSWRLVARDGSAGAFGWTLPMRHAANILHHPVDLARFLPQIVGKRFLAARKLPSVFLLNPGRRYRMEINAEQMPDPESRIALAETRDRYGMPLIRLDWRMDEATVEGVRRNLAVLAESFRLSGVGHFDYDPDLVADSLASQSGHHMGTTRMARLPEEGVVDPEGAVFGVANLHVVGASVFPTSGAVNPTLLATCLAFRLAGGLLRQLRPGVQRVATAARPEPPRHPLAEQAARLAFPPAKPLV</sequence>
<dbReference type="InterPro" id="IPR007867">
    <property type="entry name" value="GMC_OxRtase_C"/>
</dbReference>
<dbReference type="RefSeq" id="WP_219907811.1">
    <property type="nucleotide sequence ID" value="NZ_PZKG01000113.1"/>
</dbReference>